<dbReference type="EMBL" id="LXQA010016682">
    <property type="protein sequence ID" value="MCH89696.1"/>
    <property type="molecule type" value="Genomic_DNA"/>
</dbReference>
<protein>
    <submittedName>
        <fullName evidence="1">Uncharacterized protein</fullName>
    </submittedName>
</protein>
<feature type="non-terminal residue" evidence="1">
    <location>
        <position position="1"/>
    </location>
</feature>
<dbReference type="AlphaFoldDB" id="A0A392MQ79"/>
<organism evidence="1 2">
    <name type="scientific">Trifolium medium</name>
    <dbReference type="NCBI Taxonomy" id="97028"/>
    <lineage>
        <taxon>Eukaryota</taxon>
        <taxon>Viridiplantae</taxon>
        <taxon>Streptophyta</taxon>
        <taxon>Embryophyta</taxon>
        <taxon>Tracheophyta</taxon>
        <taxon>Spermatophyta</taxon>
        <taxon>Magnoliopsida</taxon>
        <taxon>eudicotyledons</taxon>
        <taxon>Gunneridae</taxon>
        <taxon>Pentapetalae</taxon>
        <taxon>rosids</taxon>
        <taxon>fabids</taxon>
        <taxon>Fabales</taxon>
        <taxon>Fabaceae</taxon>
        <taxon>Papilionoideae</taxon>
        <taxon>50 kb inversion clade</taxon>
        <taxon>NPAAA clade</taxon>
        <taxon>Hologalegina</taxon>
        <taxon>IRL clade</taxon>
        <taxon>Trifolieae</taxon>
        <taxon>Trifolium</taxon>
    </lineage>
</organism>
<proteinExistence type="predicted"/>
<evidence type="ECO:0000313" key="1">
    <source>
        <dbReference type="EMBL" id="MCH89696.1"/>
    </source>
</evidence>
<gene>
    <name evidence="1" type="ORF">A2U01_0010596</name>
</gene>
<reference evidence="1 2" key="1">
    <citation type="journal article" date="2018" name="Front. Plant Sci.">
        <title>Red Clover (Trifolium pratense) and Zigzag Clover (T. medium) - A Picture of Genomic Similarities and Differences.</title>
        <authorList>
            <person name="Dluhosova J."/>
            <person name="Istvanek J."/>
            <person name="Nedelnik J."/>
            <person name="Repkova J."/>
        </authorList>
    </citation>
    <scope>NUCLEOTIDE SEQUENCE [LARGE SCALE GENOMIC DNA]</scope>
    <source>
        <strain evidence="2">cv. 10/8</strain>
        <tissue evidence="1">Leaf</tissue>
    </source>
</reference>
<dbReference type="Proteomes" id="UP000265520">
    <property type="component" value="Unassembled WGS sequence"/>
</dbReference>
<comment type="caution">
    <text evidence="1">The sequence shown here is derived from an EMBL/GenBank/DDBJ whole genome shotgun (WGS) entry which is preliminary data.</text>
</comment>
<evidence type="ECO:0000313" key="2">
    <source>
        <dbReference type="Proteomes" id="UP000265520"/>
    </source>
</evidence>
<keyword evidence="2" id="KW-1185">Reference proteome</keyword>
<sequence>FTKTQIKVVVHDGGGSGRTVRFACQDGGKGKGVWRSGYRRLTGGAEARTVAPAVTMRERERSSGGG</sequence>
<name>A0A392MQ79_9FABA</name>
<accession>A0A392MQ79</accession>